<dbReference type="AlphaFoldDB" id="A0A644W922"/>
<accession>A0A644W922</accession>
<sequence>MIYIQKLLTALFFLFPILAISQNQANNWYFSPREGLDFNSGYPVIIDKSIDYMLNSTCLSDTTGKLLFYTDGNTVWNTDLDTLQNGFGLFAGNNNQPAVIVPNPGNSNQYYIFTVGGEDLVIGLRYSIIDISLDNGKGAVTSKNILVDEGVWARHRVAAVRHSNNRDFWIITRTKDNNNIQSWAVFLLTPTGLDPVPVISYAPNMTLFNIAIDGEIKVSQDRKKMISLHSSNANHHGALDISSFNASTGQIIHHFMISEYYSYGSSRGMYGMEISPDSKLVYCTVSSDTNYSLLYQYDLTKIDSAQFVNSGIVIDTCYTKRLQLAPDGKIYGDHLQGNSDRFLDIIHDVWARDSECSLVKNAIFLGPEVLQNHRVMLPTFMSELLYRFVWQGGPCAKTPFTFRHRFIPEPDSIIWSFGDGTTSVDFNPTHVFQSGGNYEVHAHVVYPDGRIEETSREVEVLAAPEPWLGNDTLMCAATTLQLDAGNGFTQYVWNQQFPPGNQYYTVTDTGFYSVRVRNDLNCYGSDTIHIGLYPPVFLDISNVQISNTTCGNSTGAIRGIQVSPAATVEWHDGNGNLVGTEIEISGLPAGNYFLTLNDTTGCITQVPTPFNVINSDAYLIIESADGNNATCGLSNGSIEVQTSVFSDLLLFSSDGGNTWYDNQGIFDNLPPGEYMIWAKDAQGCEAIYNNNPVWVNNSGGPVVTFIGSTNATGANANGTISVTATGDSLYYQLNGGAAQDSGYFEALAPDVYDVTITDKYGCDTTLTITVTSETGYQLSALAGKDRQCMYKMATSVLKVSNLNGVKDFKATVQFNSLLMDCIGYDELFHPALVVTEFPNRVELEWHGASPLALNDTTTLANLVFETRQTGLAEVHWDIPGSSYFKDENGNNIPCAPIDGEVIISDPPVLVTNGDKSLCEGDFTVISGDVFLGVPPYVLEWTKPDGSTTNDTPIWLFDLGADQSGNYIISVSDDYGCNVKDTVTLNVVPLPTANFPESPIPFENQYTLEARQGYASYEWSNGETNYFITVTEEGEYSVIIKTTEGCTNLEKVTLIDTWFPFNIPNAFTPNGDGLNDSFRPVTDYDRFSRFSMVIYNSWGQRIFETTRPAEGWDGKDAAAGVYVWVITYVDYLGKVNTLRGSVTLIK</sequence>
<protein>
    <recommendedName>
        <fullName evidence="1">PKD domain-containing protein</fullName>
    </recommendedName>
</protein>
<dbReference type="InterPro" id="IPR035986">
    <property type="entry name" value="PKD_dom_sf"/>
</dbReference>
<feature type="domain" description="PKD" evidence="1">
    <location>
        <begin position="409"/>
        <end position="460"/>
    </location>
</feature>
<dbReference type="Pfam" id="PF13585">
    <property type="entry name" value="CHU_C"/>
    <property type="match status" value="1"/>
</dbReference>
<reference evidence="2" key="1">
    <citation type="submission" date="2019-08" db="EMBL/GenBank/DDBJ databases">
        <authorList>
            <person name="Kucharzyk K."/>
            <person name="Murdoch R.W."/>
            <person name="Higgins S."/>
            <person name="Loffler F."/>
        </authorList>
    </citation>
    <scope>NUCLEOTIDE SEQUENCE</scope>
</reference>
<dbReference type="SUPFAM" id="SSF82171">
    <property type="entry name" value="DPP6 N-terminal domain-like"/>
    <property type="match status" value="1"/>
</dbReference>
<comment type="caution">
    <text evidence="2">The sequence shown here is derived from an EMBL/GenBank/DDBJ whole genome shotgun (WGS) entry which is preliminary data.</text>
</comment>
<proteinExistence type="predicted"/>
<dbReference type="InterPro" id="IPR013783">
    <property type="entry name" value="Ig-like_fold"/>
</dbReference>
<gene>
    <name evidence="2" type="ORF">SDC9_45277</name>
</gene>
<dbReference type="PROSITE" id="PS50093">
    <property type="entry name" value="PKD"/>
    <property type="match status" value="1"/>
</dbReference>
<dbReference type="EMBL" id="VSSQ01000644">
    <property type="protein sequence ID" value="MPL99062.1"/>
    <property type="molecule type" value="Genomic_DNA"/>
</dbReference>
<dbReference type="Gene3D" id="2.60.40.10">
    <property type="entry name" value="Immunoglobulins"/>
    <property type="match status" value="1"/>
</dbReference>
<evidence type="ECO:0000259" key="1">
    <source>
        <dbReference type="PROSITE" id="PS50093"/>
    </source>
</evidence>
<dbReference type="Pfam" id="PF18911">
    <property type="entry name" value="PKD_4"/>
    <property type="match status" value="1"/>
</dbReference>
<evidence type="ECO:0000313" key="2">
    <source>
        <dbReference type="EMBL" id="MPL99062.1"/>
    </source>
</evidence>
<dbReference type="CDD" id="cd00146">
    <property type="entry name" value="PKD"/>
    <property type="match status" value="1"/>
</dbReference>
<name>A0A644W922_9ZZZZ</name>
<dbReference type="SUPFAM" id="SSF49299">
    <property type="entry name" value="PKD domain"/>
    <property type="match status" value="1"/>
</dbReference>
<dbReference type="InterPro" id="IPR000601">
    <property type="entry name" value="PKD_dom"/>
</dbReference>
<organism evidence="2">
    <name type="scientific">bioreactor metagenome</name>
    <dbReference type="NCBI Taxonomy" id="1076179"/>
    <lineage>
        <taxon>unclassified sequences</taxon>
        <taxon>metagenomes</taxon>
        <taxon>ecological metagenomes</taxon>
    </lineage>
</organism>